<accession>A0A0K8S6D7</accession>
<protein>
    <submittedName>
        <fullName evidence="2">Uncharacterized protein</fullName>
    </submittedName>
</protein>
<feature type="compositionally biased region" description="Low complexity" evidence="1">
    <location>
        <begin position="67"/>
        <end position="101"/>
    </location>
</feature>
<sequence length="101" mass="11251">VVASTTQPRSFGDLPEPTVTQEPVQTPPTQTAAVTSASILNQFVSQGSGQAPFQNQPAGLLRPPVRHQVPNQQQMPQHQQLRPQQQQQQNYTSQQNQHYNQ</sequence>
<organism evidence="2">
    <name type="scientific">Lygus hesperus</name>
    <name type="common">Western plant bug</name>
    <dbReference type="NCBI Taxonomy" id="30085"/>
    <lineage>
        <taxon>Eukaryota</taxon>
        <taxon>Metazoa</taxon>
        <taxon>Ecdysozoa</taxon>
        <taxon>Arthropoda</taxon>
        <taxon>Hexapoda</taxon>
        <taxon>Insecta</taxon>
        <taxon>Pterygota</taxon>
        <taxon>Neoptera</taxon>
        <taxon>Paraneoptera</taxon>
        <taxon>Hemiptera</taxon>
        <taxon>Heteroptera</taxon>
        <taxon>Panheteroptera</taxon>
        <taxon>Cimicomorpha</taxon>
        <taxon>Miridae</taxon>
        <taxon>Mirini</taxon>
        <taxon>Lygus</taxon>
    </lineage>
</organism>
<reference evidence="2" key="1">
    <citation type="submission" date="2014-09" db="EMBL/GenBank/DDBJ databases">
        <authorList>
            <person name="Magalhaes I.L.F."/>
            <person name="Oliveira U."/>
            <person name="Santos F.R."/>
            <person name="Vidigal T.H.D.A."/>
            <person name="Brescovit A.D."/>
            <person name="Santos A.J."/>
        </authorList>
    </citation>
    <scope>NUCLEOTIDE SEQUENCE</scope>
</reference>
<proteinExistence type="predicted"/>
<feature type="non-terminal residue" evidence="2">
    <location>
        <position position="1"/>
    </location>
</feature>
<feature type="compositionally biased region" description="Polar residues" evidence="1">
    <location>
        <begin position="45"/>
        <end position="57"/>
    </location>
</feature>
<name>A0A0K8S6D7_LYGHE</name>
<feature type="region of interest" description="Disordered" evidence="1">
    <location>
        <begin position="1"/>
        <end position="32"/>
    </location>
</feature>
<evidence type="ECO:0000313" key="2">
    <source>
        <dbReference type="EMBL" id="JAG48295.1"/>
    </source>
</evidence>
<feature type="region of interest" description="Disordered" evidence="1">
    <location>
        <begin position="45"/>
        <end position="101"/>
    </location>
</feature>
<evidence type="ECO:0000256" key="1">
    <source>
        <dbReference type="SAM" id="MobiDB-lite"/>
    </source>
</evidence>
<feature type="non-terminal residue" evidence="2">
    <location>
        <position position="101"/>
    </location>
</feature>
<dbReference type="EMBL" id="GBRD01017532">
    <property type="protein sequence ID" value="JAG48295.1"/>
    <property type="molecule type" value="Transcribed_RNA"/>
</dbReference>
<dbReference type="AlphaFoldDB" id="A0A0K8S6D7"/>
<feature type="compositionally biased region" description="Low complexity" evidence="1">
    <location>
        <begin position="15"/>
        <end position="32"/>
    </location>
</feature>